<comment type="caution">
    <text evidence="9">Lacks conserved residue(s) required for the propagation of feature annotation.</text>
</comment>
<accession>A0A167GH43</accession>
<dbReference type="OrthoDB" id="9810259at2"/>
<proteinExistence type="inferred from homology"/>
<keyword evidence="13" id="KW-0449">Lipoprotein</keyword>
<evidence type="ECO:0000256" key="2">
    <source>
        <dbReference type="ARBA" id="ARBA00022475"/>
    </source>
</evidence>
<evidence type="ECO:0000256" key="7">
    <source>
        <dbReference type="ARBA" id="ARBA00022989"/>
    </source>
</evidence>
<feature type="transmembrane region" description="Helical" evidence="9">
    <location>
        <begin position="39"/>
        <end position="62"/>
    </location>
</feature>
<dbReference type="AlphaFoldDB" id="A0A167GH43"/>
<feature type="transmembrane region" description="Helical" evidence="9">
    <location>
        <begin position="133"/>
        <end position="156"/>
    </location>
</feature>
<dbReference type="Proteomes" id="UP000076830">
    <property type="component" value="Chromosome"/>
</dbReference>
<evidence type="ECO:0000256" key="3">
    <source>
        <dbReference type="ARBA" id="ARBA00022670"/>
    </source>
</evidence>
<keyword evidence="6 9" id="KW-0378">Hydrolase</keyword>
<dbReference type="UniPathway" id="UPA00665"/>
<evidence type="ECO:0000256" key="1">
    <source>
        <dbReference type="ARBA" id="ARBA00006139"/>
    </source>
</evidence>
<feature type="chain" id="PRO_5007886917" description="Lipoprotein signal peptidase" evidence="12">
    <location>
        <begin position="20"/>
        <end position="165"/>
    </location>
</feature>
<comment type="catalytic activity">
    <reaction evidence="9 10">
        <text>Release of signal peptides from bacterial membrane prolipoproteins. Hydrolyzes -Xaa-Yaa-Zaa-|-(S,diacylglyceryl)Cys-, in which Xaa is hydrophobic (preferably Leu), and Yaa (Ala or Ser) and Zaa (Gly or Ala) have small, neutral side chains.</text>
        <dbReference type="EC" id="3.4.23.36"/>
    </reaction>
</comment>
<name>A0A167GH43_9GAMM</name>
<dbReference type="KEGG" id="dko:I596_515"/>
<evidence type="ECO:0000256" key="8">
    <source>
        <dbReference type="ARBA" id="ARBA00023136"/>
    </source>
</evidence>
<comment type="similarity">
    <text evidence="1 9 11">Belongs to the peptidase A8 family.</text>
</comment>
<dbReference type="PROSITE" id="PS00855">
    <property type="entry name" value="SPASE_II"/>
    <property type="match status" value="1"/>
</dbReference>
<dbReference type="GO" id="GO:0005886">
    <property type="term" value="C:plasma membrane"/>
    <property type="evidence" value="ECO:0007669"/>
    <property type="project" value="UniProtKB-SubCell"/>
</dbReference>
<evidence type="ECO:0000256" key="10">
    <source>
        <dbReference type="RuleBase" id="RU000594"/>
    </source>
</evidence>
<dbReference type="Pfam" id="PF01252">
    <property type="entry name" value="Peptidase_A8"/>
    <property type="match status" value="1"/>
</dbReference>
<keyword evidence="8 9" id="KW-0472">Membrane</keyword>
<dbReference type="STRING" id="1300342.I596_515"/>
<sequence length="165" mass="17415">MTVRPNALSWLLLSLVVFAADQATKEIALRSLAPYEPHVVIPGLLNWTLAFNTGAAFSFLAGAGGWQRWLFTALAIGISALLATWLARTPRGDWRNALPLSLVIGGAIGNLVDRLRHGQVTDFIDVILGGWHFPAFNIADSAICVGAVLLVLGGLFGGKTTPAGG</sequence>
<keyword evidence="4 9" id="KW-0812">Transmembrane</keyword>
<organism evidence="13 14">
    <name type="scientific">Dokdonella koreensis DS-123</name>
    <dbReference type="NCBI Taxonomy" id="1300342"/>
    <lineage>
        <taxon>Bacteria</taxon>
        <taxon>Pseudomonadati</taxon>
        <taxon>Pseudomonadota</taxon>
        <taxon>Gammaproteobacteria</taxon>
        <taxon>Lysobacterales</taxon>
        <taxon>Rhodanobacteraceae</taxon>
        <taxon>Dokdonella</taxon>
    </lineage>
</organism>
<dbReference type="InterPro" id="IPR001872">
    <property type="entry name" value="Peptidase_A8"/>
</dbReference>
<dbReference type="EMBL" id="CP015249">
    <property type="protein sequence ID" value="ANB16552.1"/>
    <property type="molecule type" value="Genomic_DNA"/>
</dbReference>
<keyword evidence="14" id="KW-1185">Reference proteome</keyword>
<feature type="transmembrane region" description="Helical" evidence="9">
    <location>
        <begin position="69"/>
        <end position="88"/>
    </location>
</feature>
<dbReference type="PATRIC" id="fig|1300342.3.peg.504"/>
<evidence type="ECO:0000256" key="5">
    <source>
        <dbReference type="ARBA" id="ARBA00022750"/>
    </source>
</evidence>
<keyword evidence="3 9" id="KW-0645">Protease</keyword>
<comment type="pathway">
    <text evidence="9">Protein modification; lipoprotein biosynthesis (signal peptide cleavage).</text>
</comment>
<dbReference type="GO" id="GO:0004190">
    <property type="term" value="F:aspartic-type endopeptidase activity"/>
    <property type="evidence" value="ECO:0007669"/>
    <property type="project" value="UniProtKB-UniRule"/>
</dbReference>
<dbReference type="RefSeq" id="WP_067643644.1">
    <property type="nucleotide sequence ID" value="NZ_CP015249.1"/>
</dbReference>
<feature type="active site" evidence="9">
    <location>
        <position position="122"/>
    </location>
</feature>
<feature type="active site" evidence="9">
    <location>
        <position position="140"/>
    </location>
</feature>
<evidence type="ECO:0000256" key="12">
    <source>
        <dbReference type="SAM" id="SignalP"/>
    </source>
</evidence>
<gene>
    <name evidence="9" type="primary">lspA</name>
    <name evidence="13" type="ORF">I596_515</name>
</gene>
<keyword evidence="7 9" id="KW-1133">Transmembrane helix</keyword>
<evidence type="ECO:0000256" key="11">
    <source>
        <dbReference type="RuleBase" id="RU004181"/>
    </source>
</evidence>
<dbReference type="PANTHER" id="PTHR33695">
    <property type="entry name" value="LIPOPROTEIN SIGNAL PEPTIDASE"/>
    <property type="match status" value="1"/>
</dbReference>
<protein>
    <recommendedName>
        <fullName evidence="9">Lipoprotein signal peptidase</fullName>
        <ecNumber evidence="9">3.4.23.36</ecNumber>
    </recommendedName>
    <alternativeName>
        <fullName evidence="9">Prolipoprotein signal peptidase</fullName>
    </alternativeName>
    <alternativeName>
        <fullName evidence="9">Signal peptidase II</fullName>
        <shortName evidence="9">SPase II</shortName>
    </alternativeName>
</protein>
<comment type="subcellular location">
    <subcellularLocation>
        <location evidence="9">Cell membrane</location>
        <topology evidence="9">Multi-pass membrane protein</topology>
    </subcellularLocation>
</comment>
<comment type="function">
    <text evidence="9 10">This protein specifically catalyzes the removal of signal peptides from prolipoproteins.</text>
</comment>
<reference evidence="13 14" key="1">
    <citation type="submission" date="2016-04" db="EMBL/GenBank/DDBJ databases">
        <title>Complete genome sequence of Dokdonella koreensis DS-123T.</title>
        <authorList>
            <person name="Kim J.F."/>
            <person name="Lee H."/>
            <person name="Kwak M.-J."/>
        </authorList>
    </citation>
    <scope>NUCLEOTIDE SEQUENCE [LARGE SCALE GENOMIC DNA]</scope>
    <source>
        <strain evidence="13 14">DS-123</strain>
    </source>
</reference>
<dbReference type="NCBIfam" id="TIGR00077">
    <property type="entry name" value="lspA"/>
    <property type="match status" value="1"/>
</dbReference>
<dbReference type="PRINTS" id="PR00781">
    <property type="entry name" value="LIPOSIGPTASE"/>
</dbReference>
<dbReference type="GO" id="GO:0006508">
    <property type="term" value="P:proteolysis"/>
    <property type="evidence" value="ECO:0007669"/>
    <property type="project" value="UniProtKB-KW"/>
</dbReference>
<evidence type="ECO:0000256" key="9">
    <source>
        <dbReference type="HAMAP-Rule" id="MF_00161"/>
    </source>
</evidence>
<dbReference type="PANTHER" id="PTHR33695:SF1">
    <property type="entry name" value="LIPOPROTEIN SIGNAL PEPTIDASE"/>
    <property type="match status" value="1"/>
</dbReference>
<dbReference type="EC" id="3.4.23.36" evidence="9"/>
<keyword evidence="2 9" id="KW-1003">Cell membrane</keyword>
<evidence type="ECO:0000256" key="4">
    <source>
        <dbReference type="ARBA" id="ARBA00022692"/>
    </source>
</evidence>
<keyword evidence="5 9" id="KW-0064">Aspartyl protease</keyword>
<feature type="signal peptide" evidence="12">
    <location>
        <begin position="1"/>
        <end position="19"/>
    </location>
</feature>
<evidence type="ECO:0000256" key="6">
    <source>
        <dbReference type="ARBA" id="ARBA00022801"/>
    </source>
</evidence>
<keyword evidence="12" id="KW-0732">Signal</keyword>
<dbReference type="HAMAP" id="MF_00161">
    <property type="entry name" value="LspA"/>
    <property type="match status" value="1"/>
</dbReference>
<evidence type="ECO:0000313" key="13">
    <source>
        <dbReference type="EMBL" id="ANB16552.1"/>
    </source>
</evidence>
<evidence type="ECO:0000313" key="14">
    <source>
        <dbReference type="Proteomes" id="UP000076830"/>
    </source>
</evidence>